<dbReference type="InterPro" id="IPR032466">
    <property type="entry name" value="Metal_Hydrolase"/>
</dbReference>
<feature type="domain" description="Amidohydrolase-related" evidence="2">
    <location>
        <begin position="31"/>
        <end position="348"/>
    </location>
</feature>
<dbReference type="InterPro" id="IPR006680">
    <property type="entry name" value="Amidohydro-rel"/>
</dbReference>
<accession>A0A172TH15</accession>
<evidence type="ECO:0000313" key="4">
    <source>
        <dbReference type="Proteomes" id="UP000076927"/>
    </source>
</evidence>
<gene>
    <name evidence="3" type="ORF">SY83_07070</name>
</gene>
<dbReference type="Proteomes" id="UP000076927">
    <property type="component" value="Chromosome"/>
</dbReference>
<dbReference type="GO" id="GO:0019748">
    <property type="term" value="P:secondary metabolic process"/>
    <property type="evidence" value="ECO:0007669"/>
    <property type="project" value="TreeGrafter"/>
</dbReference>
<dbReference type="STRING" id="1178515.SY83_07070"/>
<keyword evidence="1" id="KW-0456">Lyase</keyword>
<protein>
    <submittedName>
        <fullName evidence="3">Amidohydrolase</fullName>
    </submittedName>
</protein>
<name>A0A172TH15_9BACL</name>
<dbReference type="GO" id="GO:0005737">
    <property type="term" value="C:cytoplasm"/>
    <property type="evidence" value="ECO:0007669"/>
    <property type="project" value="TreeGrafter"/>
</dbReference>
<evidence type="ECO:0000313" key="3">
    <source>
        <dbReference type="EMBL" id="ANE46083.1"/>
    </source>
</evidence>
<dbReference type="Pfam" id="PF04909">
    <property type="entry name" value="Amidohydro_2"/>
    <property type="match status" value="1"/>
</dbReference>
<dbReference type="Gene3D" id="3.20.20.140">
    <property type="entry name" value="Metal-dependent hydrolases"/>
    <property type="match status" value="1"/>
</dbReference>
<evidence type="ECO:0000256" key="1">
    <source>
        <dbReference type="ARBA" id="ARBA00023239"/>
    </source>
</evidence>
<dbReference type="OrthoDB" id="9777673at2"/>
<evidence type="ECO:0000259" key="2">
    <source>
        <dbReference type="Pfam" id="PF04909"/>
    </source>
</evidence>
<dbReference type="GO" id="GO:0016831">
    <property type="term" value="F:carboxy-lyase activity"/>
    <property type="evidence" value="ECO:0007669"/>
    <property type="project" value="InterPro"/>
</dbReference>
<sequence length="350" mass="40125">MIFDCDVHHCRRTSQDLLPYLQEPWKTEVAKYGERHLASGILQQEGGMRWDSVPPDGSAPGSNPTFLKTQLLDKYNYTYALLTGTGHHITGIPDPDYAQAVCSAYNDHTMEHWLPQDKRFKMALWVAHQDPHLAAREIDRLGDHPDVIAVWFSSTSKIPFGNRFYHPIYEAAQRKGLPIGIHPGQGGAMMAQASPTAAGMARTYLEWHVCVPQIYMAHLTNLILEGTFEKFPQLQFFLVEGGFAWLPHLLWRMDSHFKGLRQQAPYLKRLPSEYIADHVRLTTQPLEEPKKEEHLIQLFDMIDAENILMYASDYPHWDFDEPNILPRKLSETAKQKILFDNAANFFGLKA</sequence>
<dbReference type="EMBL" id="CP011388">
    <property type="protein sequence ID" value="ANE46083.1"/>
    <property type="molecule type" value="Genomic_DNA"/>
</dbReference>
<dbReference type="InterPro" id="IPR032465">
    <property type="entry name" value="ACMSD"/>
</dbReference>
<dbReference type="AlphaFoldDB" id="A0A172TH15"/>
<dbReference type="PANTHER" id="PTHR21240">
    <property type="entry name" value="2-AMINO-3-CARBOXYLMUCONATE-6-SEMIALDEHYDE DECARBOXYLASE"/>
    <property type="match status" value="1"/>
</dbReference>
<keyword evidence="4" id="KW-1185">Reference proteome</keyword>
<dbReference type="KEGG" id="pswu:SY83_07070"/>
<proteinExistence type="predicted"/>
<dbReference type="RefSeq" id="WP_068605489.1">
    <property type="nucleotide sequence ID" value="NZ_CP011388.1"/>
</dbReference>
<dbReference type="GO" id="GO:0016787">
    <property type="term" value="F:hydrolase activity"/>
    <property type="evidence" value="ECO:0007669"/>
    <property type="project" value="UniProtKB-KW"/>
</dbReference>
<organism evidence="3 4">
    <name type="scientific">Paenibacillus swuensis</name>
    <dbReference type="NCBI Taxonomy" id="1178515"/>
    <lineage>
        <taxon>Bacteria</taxon>
        <taxon>Bacillati</taxon>
        <taxon>Bacillota</taxon>
        <taxon>Bacilli</taxon>
        <taxon>Bacillales</taxon>
        <taxon>Paenibacillaceae</taxon>
        <taxon>Paenibacillus</taxon>
    </lineage>
</organism>
<reference evidence="3 4" key="1">
    <citation type="submission" date="2015-01" db="EMBL/GenBank/DDBJ databases">
        <title>Paenibacillus swuensis/DY6/whole genome sequencing.</title>
        <authorList>
            <person name="Kim M.K."/>
            <person name="Srinivasan S."/>
            <person name="Lee J.-J."/>
        </authorList>
    </citation>
    <scope>NUCLEOTIDE SEQUENCE [LARGE SCALE GENOMIC DNA]</scope>
    <source>
        <strain evidence="3 4">DY6</strain>
    </source>
</reference>
<dbReference type="SUPFAM" id="SSF51556">
    <property type="entry name" value="Metallo-dependent hydrolases"/>
    <property type="match status" value="1"/>
</dbReference>
<dbReference type="PANTHER" id="PTHR21240:SF28">
    <property type="entry name" value="ISO-OROTATE DECARBOXYLASE (EUROFUNG)"/>
    <property type="match status" value="1"/>
</dbReference>
<dbReference type="PATRIC" id="fig|1178515.4.peg.1408"/>
<keyword evidence="3" id="KW-0378">Hydrolase</keyword>